<keyword evidence="2" id="KW-0808">Transferase</keyword>
<keyword evidence="3" id="KW-1185">Reference proteome</keyword>
<sequence length="302" mass="33629">MSATLVIMAAGLGTRFKGGIKQLEPFGPNGEIIMDYSIFDAVRAGFDKVVFIIRRDIREAFDEMIGNRIGAQVKVDYVYQELDCLPADYTVPEGRVKPWGHGHAVCCCKGIVNEPFAVINADDFYGREAFKVLHDYLSEGQTGDKLKMSMAGFVLKNTLSDNGAVNRGVCKVDGNNMLVDVEETYNIRRDADGRVLSGKEETKELSEDSFVSMNMWGCPAGFIDRLNSRFEEFLEKNGTSLTAEFLLPEGIDYMIKHGEAECKLLESHDKWFGVTYAEDKPSVKAAISKLIADGAYPEKLWN</sequence>
<evidence type="ECO:0000313" key="2">
    <source>
        <dbReference type="EMBL" id="EXM40025.1"/>
    </source>
</evidence>
<dbReference type="Pfam" id="PF00483">
    <property type="entry name" value="NTP_transferase"/>
    <property type="match status" value="1"/>
</dbReference>
<comment type="caution">
    <text evidence="2">The sequence shown here is derived from an EMBL/GenBank/DDBJ whole genome shotgun (WGS) entry which is preliminary data.</text>
</comment>
<proteinExistence type="predicted"/>
<dbReference type="InterPro" id="IPR029044">
    <property type="entry name" value="Nucleotide-diphossugar_trans"/>
</dbReference>
<dbReference type="OrthoDB" id="9779926at2"/>
<dbReference type="SUPFAM" id="SSF53448">
    <property type="entry name" value="Nucleotide-diphospho-sugar transferases"/>
    <property type="match status" value="1"/>
</dbReference>
<dbReference type="GO" id="GO:0016740">
    <property type="term" value="F:transferase activity"/>
    <property type="evidence" value="ECO:0007669"/>
    <property type="project" value="UniProtKB-KW"/>
</dbReference>
<dbReference type="AlphaFoldDB" id="A0A011WSQ6"/>
<evidence type="ECO:0000313" key="3">
    <source>
        <dbReference type="Proteomes" id="UP000021369"/>
    </source>
</evidence>
<name>A0A011WSQ6_RUMAL</name>
<dbReference type="Proteomes" id="UP000021369">
    <property type="component" value="Unassembled WGS sequence"/>
</dbReference>
<accession>A0A011WSQ6</accession>
<dbReference type="Gene3D" id="3.90.550.10">
    <property type="entry name" value="Spore Coat Polysaccharide Biosynthesis Protein SpsA, Chain A"/>
    <property type="match status" value="1"/>
</dbReference>
<evidence type="ECO:0000259" key="1">
    <source>
        <dbReference type="Pfam" id="PF00483"/>
    </source>
</evidence>
<organism evidence="2 3">
    <name type="scientific">Ruminococcus albus SY3</name>
    <dbReference type="NCBI Taxonomy" id="1341156"/>
    <lineage>
        <taxon>Bacteria</taxon>
        <taxon>Bacillati</taxon>
        <taxon>Bacillota</taxon>
        <taxon>Clostridia</taxon>
        <taxon>Eubacteriales</taxon>
        <taxon>Oscillospiraceae</taxon>
        <taxon>Ruminococcus</taxon>
    </lineage>
</organism>
<protein>
    <submittedName>
        <fullName evidence="2">Nucleotidyltransferase</fullName>
    </submittedName>
</protein>
<dbReference type="PATRIC" id="fig|1341156.4.peg.1347"/>
<gene>
    <name evidence="2" type="ORF">RASY3_10225</name>
</gene>
<reference evidence="2 3" key="1">
    <citation type="submission" date="2013-06" db="EMBL/GenBank/DDBJ databases">
        <title>Rumen cellulosomics: divergent fiber-degrading strategies revealed by comparative genome-wide analysis of six Ruminococcal strains.</title>
        <authorList>
            <person name="Dassa B."/>
            <person name="Borovok I."/>
            <person name="Lamed R."/>
            <person name="Flint H."/>
            <person name="Yeoman C.J."/>
            <person name="White B."/>
            <person name="Bayer E.A."/>
        </authorList>
    </citation>
    <scope>NUCLEOTIDE SEQUENCE [LARGE SCALE GENOMIC DNA]</scope>
    <source>
        <strain evidence="2 3">SY3</strain>
    </source>
</reference>
<feature type="domain" description="Nucleotidyl transferase" evidence="1">
    <location>
        <begin position="6"/>
        <end position="135"/>
    </location>
</feature>
<dbReference type="InterPro" id="IPR005835">
    <property type="entry name" value="NTP_transferase_dom"/>
</dbReference>
<dbReference type="RefSeq" id="WP_037287553.1">
    <property type="nucleotide sequence ID" value="NZ_JEOB01000002.1"/>
</dbReference>
<dbReference type="EMBL" id="JEOB01000002">
    <property type="protein sequence ID" value="EXM40025.1"/>
    <property type="molecule type" value="Genomic_DNA"/>
</dbReference>